<dbReference type="CDD" id="cd05121">
    <property type="entry name" value="ABC1_ADCK3-like"/>
    <property type="match status" value="1"/>
</dbReference>
<dbReference type="KEGG" id="pmj:P9211_02281"/>
<keyword evidence="3" id="KW-0808">Transferase</keyword>
<dbReference type="GO" id="GO:0046467">
    <property type="term" value="P:membrane lipid biosynthetic process"/>
    <property type="evidence" value="ECO:0007669"/>
    <property type="project" value="TreeGrafter"/>
</dbReference>
<evidence type="ECO:0000259" key="2">
    <source>
        <dbReference type="Pfam" id="PF03109"/>
    </source>
</evidence>
<gene>
    <name evidence="3" type="ordered locus">P9211_02281</name>
</gene>
<dbReference type="GO" id="GO:1901031">
    <property type="term" value="P:regulation of response to reactive oxygen species"/>
    <property type="evidence" value="ECO:0007669"/>
    <property type="project" value="TreeGrafter"/>
</dbReference>
<dbReference type="EMBL" id="CP000878">
    <property type="protein sequence ID" value="ABX08159.1"/>
    <property type="molecule type" value="Genomic_DNA"/>
</dbReference>
<sequence length="560" mass="63319">MRYLKKLLQSFRRNLRAVKIWRSVLALMTFLWWDNQGWTYLGGYNKRKKDRRQTLRAKWLTQELLHLGSAFIKLGQLLSARPDVLPKGWIVELASLQDKVPPFDFVKAQEILEKELGPRCKEIIDIQQTPLGAASLAQVHRGCLKSGRQVVFKIQRPGLETFFRLDLEIMQEVASLFQKNKSWSEGRDWIGMAKECQRVLLRELDFQIEAEFAARFRQQFLEDPAIQIPGVVWELTTKKVICLDYLPGIKINDQKALAQQGINPSKIAEIGASSYLKQLIEFGFFHADPHPGNLAVSADGSLIYYDFGMMGTISQRLRERLGEMVRLAAIKDASALVEQLQEAGLIAKGIDAGPVRRLVRVMLQEMLTPPFSANIMDKLSGDLYELVYGKPFRLPVELIFVMRALSTFEGVGRTLDPSFNLISITKPYLISLMSSTNSNPNDLINEIGRQMGELGSKAVGLPKRLDESLERLEQGDLQLQIRLGESDRQLRRMINAQQSMGQSILIGCLGIAAALLGSSNQPSFAIIPILGAVPVSMGWIKLQLKMRRDERLERIQDSNK</sequence>
<name>A9BDH3_PROM4</name>
<protein>
    <submittedName>
        <fullName evidence="3">Possible kinase</fullName>
    </submittedName>
</protein>
<dbReference type="SUPFAM" id="SSF56112">
    <property type="entry name" value="Protein kinase-like (PK-like)"/>
    <property type="match status" value="1"/>
</dbReference>
<dbReference type="GO" id="GO:0016301">
    <property type="term" value="F:kinase activity"/>
    <property type="evidence" value="ECO:0007669"/>
    <property type="project" value="UniProtKB-KW"/>
</dbReference>
<keyword evidence="3" id="KW-0418">Kinase</keyword>
<dbReference type="PANTHER" id="PTHR10566:SF113">
    <property type="entry name" value="PROTEIN ACTIVITY OF BC1 COMPLEX KINASE 7, CHLOROPLASTIC"/>
    <property type="match status" value="1"/>
</dbReference>
<dbReference type="Pfam" id="PF03109">
    <property type="entry name" value="ABC1"/>
    <property type="match status" value="1"/>
</dbReference>
<dbReference type="STRING" id="93059.P9211_02281"/>
<evidence type="ECO:0000313" key="4">
    <source>
        <dbReference type="Proteomes" id="UP000000788"/>
    </source>
</evidence>
<dbReference type="InterPro" id="IPR011009">
    <property type="entry name" value="Kinase-like_dom_sf"/>
</dbReference>
<proteinExistence type="inferred from homology"/>
<dbReference type="eggNOG" id="COG0661">
    <property type="taxonomic scope" value="Bacteria"/>
</dbReference>
<dbReference type="Proteomes" id="UP000000788">
    <property type="component" value="Chromosome"/>
</dbReference>
<evidence type="ECO:0000313" key="3">
    <source>
        <dbReference type="EMBL" id="ABX08159.1"/>
    </source>
</evidence>
<dbReference type="HOGENOM" id="CLU_006533_0_3_3"/>
<feature type="domain" description="ABC1 atypical kinase-like" evidence="2">
    <location>
        <begin position="96"/>
        <end position="339"/>
    </location>
</feature>
<keyword evidence="4" id="KW-1185">Reference proteome</keyword>
<comment type="similarity">
    <text evidence="1">Belongs to the protein kinase superfamily. ADCK protein kinase family.</text>
</comment>
<dbReference type="InterPro" id="IPR050154">
    <property type="entry name" value="UbiB_kinase"/>
</dbReference>
<accession>A9BDH3</accession>
<dbReference type="InterPro" id="IPR004147">
    <property type="entry name" value="ABC1_dom"/>
</dbReference>
<evidence type="ECO:0000256" key="1">
    <source>
        <dbReference type="ARBA" id="ARBA00009670"/>
    </source>
</evidence>
<dbReference type="PANTHER" id="PTHR10566">
    <property type="entry name" value="CHAPERONE-ACTIVITY OF BC1 COMPLEX CABC1 -RELATED"/>
    <property type="match status" value="1"/>
</dbReference>
<organism evidence="3 4">
    <name type="scientific">Prochlorococcus marinus (strain MIT 9211)</name>
    <dbReference type="NCBI Taxonomy" id="93059"/>
    <lineage>
        <taxon>Bacteria</taxon>
        <taxon>Bacillati</taxon>
        <taxon>Cyanobacteriota</taxon>
        <taxon>Cyanophyceae</taxon>
        <taxon>Synechococcales</taxon>
        <taxon>Prochlorococcaceae</taxon>
        <taxon>Prochlorococcus</taxon>
    </lineage>
</organism>
<dbReference type="GO" id="GO:0016020">
    <property type="term" value="C:membrane"/>
    <property type="evidence" value="ECO:0007669"/>
    <property type="project" value="GOC"/>
</dbReference>
<reference evidence="3 4" key="1">
    <citation type="journal article" date="2007" name="PLoS Genet.">
        <title>Patterns and implications of gene gain and loss in the evolution of Prochlorococcus.</title>
        <authorList>
            <person name="Kettler G.C."/>
            <person name="Martiny A.C."/>
            <person name="Huang K."/>
            <person name="Zucker J."/>
            <person name="Coleman M.L."/>
            <person name="Rodrigue S."/>
            <person name="Chen F."/>
            <person name="Lapidus A."/>
            <person name="Ferriera S."/>
            <person name="Johnson J."/>
            <person name="Steglich C."/>
            <person name="Church G.M."/>
            <person name="Richardson P."/>
            <person name="Chisholm S.W."/>
        </authorList>
    </citation>
    <scope>NUCLEOTIDE SEQUENCE [LARGE SCALE GENOMIC DNA]</scope>
    <source>
        <strain evidence="4">MIT 9211</strain>
    </source>
</reference>
<dbReference type="AlphaFoldDB" id="A9BDH3"/>